<evidence type="ECO:0000256" key="4">
    <source>
        <dbReference type="ARBA" id="ARBA00022884"/>
    </source>
</evidence>
<evidence type="ECO:0000256" key="3">
    <source>
        <dbReference type="ARBA" id="ARBA00022814"/>
    </source>
</evidence>
<keyword evidence="3 7" id="KW-0889">Transcription antitermination</keyword>
<dbReference type="GO" id="GO:0003723">
    <property type="term" value="F:RNA binding"/>
    <property type="evidence" value="ECO:0007669"/>
    <property type="project" value="UniProtKB-UniRule"/>
</dbReference>
<dbReference type="Gene3D" id="2.40.50.140">
    <property type="entry name" value="Nucleic acid-binding proteins"/>
    <property type="match status" value="1"/>
</dbReference>
<dbReference type="InterPro" id="IPR004087">
    <property type="entry name" value="KH_dom"/>
</dbReference>
<dbReference type="GO" id="GO:0003700">
    <property type="term" value="F:DNA-binding transcription factor activity"/>
    <property type="evidence" value="ECO:0007669"/>
    <property type="project" value="InterPro"/>
</dbReference>
<gene>
    <name evidence="7 10" type="primary">nusA</name>
    <name evidence="10" type="ORF">COV02_01380</name>
</gene>
<dbReference type="HAMAP" id="MF_00945_B">
    <property type="entry name" value="NusA_B"/>
    <property type="match status" value="1"/>
</dbReference>
<dbReference type="Proteomes" id="UP000230959">
    <property type="component" value="Unassembled WGS sequence"/>
</dbReference>
<feature type="domain" description="S1 motif" evidence="9">
    <location>
        <begin position="172"/>
        <end position="236"/>
    </location>
</feature>
<dbReference type="InterPro" id="IPR058582">
    <property type="entry name" value="KH_NusA_2nd"/>
</dbReference>
<evidence type="ECO:0000313" key="10">
    <source>
        <dbReference type="EMBL" id="PJE73665.1"/>
    </source>
</evidence>
<comment type="function">
    <text evidence="7">Participates in both transcription termination and antitermination.</text>
</comment>
<comment type="similarity">
    <text evidence="7">Belongs to the NusA family.</text>
</comment>
<evidence type="ECO:0000256" key="7">
    <source>
        <dbReference type="HAMAP-Rule" id="MF_00945"/>
    </source>
</evidence>
<dbReference type="InterPro" id="IPR013735">
    <property type="entry name" value="TF_NusA_N"/>
</dbReference>
<dbReference type="CDD" id="cd04455">
    <property type="entry name" value="S1_NusA"/>
    <property type="match status" value="1"/>
</dbReference>
<evidence type="ECO:0000256" key="6">
    <source>
        <dbReference type="ARBA" id="ARBA00023163"/>
    </source>
</evidence>
<dbReference type="FunFam" id="3.30.300.20:FF:000005">
    <property type="entry name" value="Transcription termination/antitermination protein NusA"/>
    <property type="match status" value="1"/>
</dbReference>
<keyword evidence="4 7" id="KW-0694">RNA-binding</keyword>
<dbReference type="FunFam" id="3.30.300.20:FF:000002">
    <property type="entry name" value="Transcription termination/antitermination protein NusA"/>
    <property type="match status" value="1"/>
</dbReference>
<dbReference type="InterPro" id="IPR036555">
    <property type="entry name" value="NusA_N_sf"/>
</dbReference>
<dbReference type="CDD" id="cd02134">
    <property type="entry name" value="KH-II_NusA_rpt1"/>
    <property type="match status" value="1"/>
</dbReference>
<dbReference type="Pfam" id="PF00575">
    <property type="entry name" value="S1"/>
    <property type="match status" value="1"/>
</dbReference>
<dbReference type="PANTHER" id="PTHR22648">
    <property type="entry name" value="TRANSCRIPTION TERMINATION FACTOR NUSA"/>
    <property type="match status" value="1"/>
</dbReference>
<evidence type="ECO:0000313" key="11">
    <source>
        <dbReference type="Proteomes" id="UP000230959"/>
    </source>
</evidence>
<dbReference type="GO" id="GO:0005829">
    <property type="term" value="C:cytosol"/>
    <property type="evidence" value="ECO:0007669"/>
    <property type="project" value="TreeGrafter"/>
</dbReference>
<sequence length="406" mass="45468">MDIKALHSALEQLEAERNIPKDKIIKTIEDALAAAYKKDYGKRGQIIKSEFDLTSGITNFFQVKFVVDESMLKSEEEESEEEIPTEKEIKSLENETVSGERKVRFNPEHHIMIEEARKIKKDAEPGEEIVFPLESKDDYGRIAAQTAKQVIMQRIREAEKESIYGEYKDKQGEILSGLVQRIENNNVFVDLGRATAILPRDEQIRGERYRIGERTKALLFLVEETPRGISLILSRSHPKFIAKLFEMEIPEIAHGVVEIKNIAREAGSRSKIAVISTQDGVDPVGSCVGQKGTRISTIISELGGEKIDIIEWSEDPSELISNSLSPAKILEVTVNKEKREAKVLVDEDQLSLAIGKMGQNVRLAAKLTSWKIDIKSREGDTVAQATEEGEVIMDQSSSESEEGSSE</sequence>
<dbReference type="InterPro" id="IPR030842">
    <property type="entry name" value="TF_NusA_bacterial"/>
</dbReference>
<dbReference type="Pfam" id="PF26594">
    <property type="entry name" value="KH_NusA_2nd"/>
    <property type="match status" value="1"/>
</dbReference>
<dbReference type="GO" id="GO:0006353">
    <property type="term" value="P:DNA-templated transcription termination"/>
    <property type="evidence" value="ECO:0007669"/>
    <property type="project" value="UniProtKB-UniRule"/>
</dbReference>
<comment type="caution">
    <text evidence="10">The sequence shown here is derived from an EMBL/GenBank/DDBJ whole genome shotgun (WGS) entry which is preliminary data.</text>
</comment>
<dbReference type="PANTHER" id="PTHR22648:SF0">
    <property type="entry name" value="TRANSCRIPTION TERMINATION_ANTITERMINATION PROTEIN NUSA"/>
    <property type="match status" value="1"/>
</dbReference>
<dbReference type="InterPro" id="IPR015946">
    <property type="entry name" value="KH_dom-like_a/b"/>
</dbReference>
<dbReference type="PROSITE" id="PS50126">
    <property type="entry name" value="S1"/>
    <property type="match status" value="1"/>
</dbReference>
<comment type="subunit">
    <text evidence="7">Monomer. Binds directly to the core enzyme of the DNA-dependent RNA polymerase and to nascent RNA.</text>
</comment>
<proteinExistence type="inferred from homology"/>
<dbReference type="Pfam" id="PF08529">
    <property type="entry name" value="NusA_N"/>
    <property type="match status" value="1"/>
</dbReference>
<dbReference type="CDD" id="cd22529">
    <property type="entry name" value="KH-II_NusA_rpt2"/>
    <property type="match status" value="1"/>
</dbReference>
<dbReference type="SUPFAM" id="SSF69705">
    <property type="entry name" value="Transcription factor NusA, N-terminal domain"/>
    <property type="match status" value="1"/>
</dbReference>
<dbReference type="Gene3D" id="3.30.1480.10">
    <property type="entry name" value="NusA, N-terminal domain"/>
    <property type="match status" value="1"/>
</dbReference>
<evidence type="ECO:0000256" key="5">
    <source>
        <dbReference type="ARBA" id="ARBA00023015"/>
    </source>
</evidence>
<dbReference type="SMART" id="SM00316">
    <property type="entry name" value="S1"/>
    <property type="match status" value="1"/>
</dbReference>
<dbReference type="Gene3D" id="3.30.300.20">
    <property type="match status" value="2"/>
</dbReference>
<dbReference type="EMBL" id="PFER01000023">
    <property type="protein sequence ID" value="PJE73665.1"/>
    <property type="molecule type" value="Genomic_DNA"/>
</dbReference>
<evidence type="ECO:0000256" key="8">
    <source>
        <dbReference type="SAM" id="MobiDB-lite"/>
    </source>
</evidence>
<evidence type="ECO:0000256" key="1">
    <source>
        <dbReference type="ARBA" id="ARBA00022472"/>
    </source>
</evidence>
<dbReference type="AlphaFoldDB" id="A0A2M8LAP9"/>
<dbReference type="InterPro" id="IPR025249">
    <property type="entry name" value="TF_NusA_KH_1st"/>
</dbReference>
<keyword evidence="1 7" id="KW-0806">Transcription termination</keyword>
<dbReference type="InterPro" id="IPR010213">
    <property type="entry name" value="TF_NusA"/>
</dbReference>
<reference evidence="11" key="1">
    <citation type="submission" date="2017-09" db="EMBL/GenBank/DDBJ databases">
        <title>Depth-based differentiation of microbial function through sediment-hosted aquifers and enrichment of novel symbionts in the deep terrestrial subsurface.</title>
        <authorList>
            <person name="Probst A.J."/>
            <person name="Ladd B."/>
            <person name="Jarett J.K."/>
            <person name="Geller-Mcgrath D.E."/>
            <person name="Sieber C.M.K."/>
            <person name="Emerson J.B."/>
            <person name="Anantharaman K."/>
            <person name="Thomas B.C."/>
            <person name="Malmstrom R."/>
            <person name="Stieglmeier M."/>
            <person name="Klingl A."/>
            <person name="Woyke T."/>
            <person name="Ryan C.M."/>
            <person name="Banfield J.F."/>
        </authorList>
    </citation>
    <scope>NUCLEOTIDE SEQUENCE [LARGE SCALE GENOMIC DNA]</scope>
</reference>
<dbReference type="GO" id="GO:0031564">
    <property type="term" value="P:transcription antitermination"/>
    <property type="evidence" value="ECO:0007669"/>
    <property type="project" value="UniProtKB-UniRule"/>
</dbReference>
<evidence type="ECO:0000259" key="9">
    <source>
        <dbReference type="PROSITE" id="PS50126"/>
    </source>
</evidence>
<comment type="subcellular location">
    <subcellularLocation>
        <location evidence="7">Cytoplasm</location>
    </subcellularLocation>
</comment>
<dbReference type="SUPFAM" id="SSF54814">
    <property type="entry name" value="Prokaryotic type KH domain (KH-domain type II)"/>
    <property type="match status" value="2"/>
</dbReference>
<evidence type="ECO:0000256" key="2">
    <source>
        <dbReference type="ARBA" id="ARBA00022490"/>
    </source>
</evidence>
<dbReference type="NCBIfam" id="TIGR01953">
    <property type="entry name" value="NusA"/>
    <property type="match status" value="1"/>
</dbReference>
<accession>A0A2M8LAP9</accession>
<feature type="region of interest" description="Disordered" evidence="8">
    <location>
        <begin position="378"/>
        <end position="406"/>
    </location>
</feature>
<keyword evidence="2 7" id="KW-0963">Cytoplasm</keyword>
<name>A0A2M8LAP9_9BACT</name>
<keyword evidence="6 7" id="KW-0804">Transcription</keyword>
<dbReference type="InterPro" id="IPR003029">
    <property type="entry name" value="S1_domain"/>
</dbReference>
<dbReference type="InterPro" id="IPR009019">
    <property type="entry name" value="KH_sf_prok-type"/>
</dbReference>
<keyword evidence="5 7" id="KW-0805">Transcription regulation</keyword>
<protein>
    <recommendedName>
        <fullName evidence="7">Transcription termination/antitermination protein NusA</fullName>
    </recommendedName>
</protein>
<dbReference type="InterPro" id="IPR012340">
    <property type="entry name" value="NA-bd_OB-fold"/>
</dbReference>
<organism evidence="10 11">
    <name type="scientific">Candidatus Terrybacteria bacterium CG10_big_fil_rev_8_21_14_0_10_41_10</name>
    <dbReference type="NCBI Taxonomy" id="1975026"/>
    <lineage>
        <taxon>Bacteria</taxon>
        <taxon>Candidatus Terryibacteriota</taxon>
    </lineage>
</organism>
<dbReference type="SMART" id="SM00322">
    <property type="entry name" value="KH"/>
    <property type="match status" value="2"/>
</dbReference>
<dbReference type="Pfam" id="PF13184">
    <property type="entry name" value="KH_NusA_1st"/>
    <property type="match status" value="1"/>
</dbReference>
<dbReference type="PROSITE" id="PS50084">
    <property type="entry name" value="KH_TYPE_1"/>
    <property type="match status" value="1"/>
</dbReference>
<dbReference type="SUPFAM" id="SSF50249">
    <property type="entry name" value="Nucleic acid-binding proteins"/>
    <property type="match status" value="1"/>
</dbReference>